<keyword evidence="3" id="KW-0808">Transferase</keyword>
<feature type="domain" description="Spore protein YkvP/CgeB glycosyl transferase-like" evidence="2">
    <location>
        <begin position="572"/>
        <end position="701"/>
    </location>
</feature>
<comment type="caution">
    <text evidence="3">The sequence shown here is derived from an EMBL/GenBank/DDBJ whole genome shotgun (WGS) entry which is preliminary data.</text>
</comment>
<dbReference type="Gene3D" id="3.40.50.2000">
    <property type="entry name" value="Glycogen Phosphorylase B"/>
    <property type="match status" value="1"/>
</dbReference>
<gene>
    <name evidence="3" type="ORF">J9317_03790</name>
</gene>
<evidence type="ECO:0000313" key="4">
    <source>
        <dbReference type="Proteomes" id="UP000682403"/>
    </source>
</evidence>
<organism evidence="3 4">
    <name type="scientific">Metabacillus flavus</name>
    <dbReference type="NCBI Taxonomy" id="2823519"/>
    <lineage>
        <taxon>Bacteria</taxon>
        <taxon>Bacillati</taxon>
        <taxon>Bacillota</taxon>
        <taxon>Bacilli</taxon>
        <taxon>Bacillales</taxon>
        <taxon>Bacillaceae</taxon>
        <taxon>Metabacillus</taxon>
    </lineage>
</organism>
<sequence length="713" mass="80447">MKFVIHGYYGAGNIGDDAILENMIDSVSEAFPDAEFCVVSKGLFTAYRGDKCVKAVQVKSFSAVKEKIKQADAVIVGGGGILQDYSGWKPQSGTGLEAKGMNYYGQVVQAAHQYGKKIFFYGIGIGPFFTSKGKEYALSLLSKAERISVRDEVSLQFVKDHLTEKEVTLTPDPALNLKSISSAAAKNHLIKAKIPLNKKLVGVCLRPWRFKHKEQQQLIVRMARLCTMLAIREKAHLVLFPMSQYAGDKQIMRKLEKKLPKGSYTMLSGNQQPKVLKGILGEFSLMIGMRLHSLILSASQNVPVIGISYDPKVDHFMDSIGRKHHSFRYSAIKPDNLFAISKQLMNQPEAERHEMGQIISRLQDAEKRSSHLLIAGKGEEPAAVKKLRIAHFGRYGEGDTDIVRSMFLSLVQMGHEVQEWNTGIHPEWTYAPKKHGGGNGPIYVRLRIIREKLMKFRPDLIICNAGGLTFSRSDMDWLKNNGIPVLGISLSDPDVFPTVSQYADRFTWHATNAMLAYEKYKKQGSTNIYYMPFGIDSRFFEERPAYSKFAADVAIIGHGRRDRYPIASALCQNFNTKLYGVKWPYPGHAMGEVRGDDWFKAAYSTKMLVNFPRTVKGHTNIKVGILEAAATGKLLFTEYFEEMKNLFEYGEEIVAYHSKEDLIGKIKYFLEHPEEAERIGSNAKQRCLRDHTWEKRIEKLFSEIGIYAMKGSK</sequence>
<reference evidence="3 4" key="1">
    <citation type="submission" date="2021-04" db="EMBL/GenBank/DDBJ databases">
        <title>Metabacillus sp. strain KIGAM252 whole genome sequence.</title>
        <authorList>
            <person name="Seo M.-J."/>
            <person name="Cho E.-S."/>
            <person name="Hwang C.Y."/>
            <person name="Yoon D.J."/>
        </authorList>
    </citation>
    <scope>NUCLEOTIDE SEQUENCE [LARGE SCALE GENOMIC DNA]</scope>
    <source>
        <strain evidence="3 4">KIGAM252</strain>
    </source>
</reference>
<dbReference type="InterPro" id="IPR007345">
    <property type="entry name" value="Polysacch_pyruvyl_Trfase"/>
</dbReference>
<dbReference type="Pfam" id="PF13524">
    <property type="entry name" value="Glyco_trans_1_2"/>
    <property type="match status" value="1"/>
</dbReference>
<keyword evidence="4" id="KW-1185">Reference proteome</keyword>
<dbReference type="Proteomes" id="UP000682403">
    <property type="component" value="Unassembled WGS sequence"/>
</dbReference>
<accession>A0ABS5LAZ7</accession>
<protein>
    <submittedName>
        <fullName evidence="3">Polysaccharide pyruvyl transferase family protein</fullName>
    </submittedName>
</protein>
<dbReference type="GO" id="GO:0016740">
    <property type="term" value="F:transferase activity"/>
    <property type="evidence" value="ECO:0007669"/>
    <property type="project" value="UniProtKB-KW"/>
</dbReference>
<dbReference type="PANTHER" id="PTHR36836:SF1">
    <property type="entry name" value="COLANIC ACID BIOSYNTHESIS PROTEIN WCAK"/>
    <property type="match status" value="1"/>
</dbReference>
<feature type="domain" description="Polysaccharide pyruvyl transferase" evidence="1">
    <location>
        <begin position="13"/>
        <end position="311"/>
    </location>
</feature>
<dbReference type="InterPro" id="IPR055259">
    <property type="entry name" value="YkvP/CgeB_Glyco_trans-like"/>
</dbReference>
<dbReference type="EMBL" id="JAGVRK010000001">
    <property type="protein sequence ID" value="MBS2967897.1"/>
    <property type="molecule type" value="Genomic_DNA"/>
</dbReference>
<proteinExistence type="predicted"/>
<evidence type="ECO:0000313" key="3">
    <source>
        <dbReference type="EMBL" id="MBS2967897.1"/>
    </source>
</evidence>
<dbReference type="RefSeq" id="WP_211556554.1">
    <property type="nucleotide sequence ID" value="NZ_JAGVRK010000001.1"/>
</dbReference>
<dbReference type="Pfam" id="PF04230">
    <property type="entry name" value="PS_pyruv_trans"/>
    <property type="match status" value="1"/>
</dbReference>
<evidence type="ECO:0000259" key="1">
    <source>
        <dbReference type="Pfam" id="PF04230"/>
    </source>
</evidence>
<evidence type="ECO:0000259" key="2">
    <source>
        <dbReference type="Pfam" id="PF13524"/>
    </source>
</evidence>
<dbReference type="SUPFAM" id="SSF53756">
    <property type="entry name" value="UDP-Glycosyltransferase/glycogen phosphorylase"/>
    <property type="match status" value="1"/>
</dbReference>
<dbReference type="PANTHER" id="PTHR36836">
    <property type="entry name" value="COLANIC ACID BIOSYNTHESIS PROTEIN WCAK"/>
    <property type="match status" value="1"/>
</dbReference>
<name>A0ABS5LAZ7_9BACI</name>